<dbReference type="InterPro" id="IPR044068">
    <property type="entry name" value="CB"/>
</dbReference>
<dbReference type="PANTHER" id="PTHR30349:SF91">
    <property type="entry name" value="INTA PROTEIN"/>
    <property type="match status" value="1"/>
</dbReference>
<dbReference type="InterPro" id="IPR011010">
    <property type="entry name" value="DNA_brk_join_enz"/>
</dbReference>
<dbReference type="RefSeq" id="WP_270678777.1">
    <property type="nucleotide sequence ID" value="NZ_JAQFWP010000030.1"/>
</dbReference>
<evidence type="ECO:0000256" key="3">
    <source>
        <dbReference type="ARBA" id="ARBA00023172"/>
    </source>
</evidence>
<dbReference type="PROSITE" id="PS51900">
    <property type="entry name" value="CB"/>
    <property type="match status" value="1"/>
</dbReference>
<dbReference type="Pfam" id="PF14659">
    <property type="entry name" value="Phage_int_SAM_3"/>
    <property type="match status" value="1"/>
</dbReference>
<evidence type="ECO:0000313" key="9">
    <source>
        <dbReference type="Proteomes" id="UP001165685"/>
    </source>
</evidence>
<evidence type="ECO:0000256" key="2">
    <source>
        <dbReference type="ARBA" id="ARBA00023125"/>
    </source>
</evidence>
<reference evidence="8" key="1">
    <citation type="submission" date="2023-01" db="EMBL/GenBank/DDBJ databases">
        <title>Draft genome sequence of Nocardiopsis sp. LSu2-4 isolated from halophytes.</title>
        <authorList>
            <person name="Duangmal K."/>
            <person name="Chantavorakit T."/>
        </authorList>
    </citation>
    <scope>NUCLEOTIDE SEQUENCE</scope>
    <source>
        <strain evidence="8">LSu2-4</strain>
    </source>
</reference>
<dbReference type="Gene3D" id="1.10.150.130">
    <property type="match status" value="1"/>
</dbReference>
<dbReference type="InterPro" id="IPR010998">
    <property type="entry name" value="Integrase_recombinase_N"/>
</dbReference>
<dbReference type="SUPFAM" id="SSF56349">
    <property type="entry name" value="DNA breaking-rejoining enzymes"/>
    <property type="match status" value="1"/>
</dbReference>
<dbReference type="EMBL" id="JAQFWP010000030">
    <property type="protein sequence ID" value="MDA2806132.1"/>
    <property type="molecule type" value="Genomic_DNA"/>
</dbReference>
<dbReference type="CDD" id="cd01189">
    <property type="entry name" value="INT_ICEBs1_C_like"/>
    <property type="match status" value="1"/>
</dbReference>
<dbReference type="PROSITE" id="PS51898">
    <property type="entry name" value="TYR_RECOMBINASE"/>
    <property type="match status" value="1"/>
</dbReference>
<dbReference type="Gene3D" id="1.10.443.10">
    <property type="entry name" value="Intergrase catalytic core"/>
    <property type="match status" value="1"/>
</dbReference>
<evidence type="ECO:0000256" key="5">
    <source>
        <dbReference type="SAM" id="MobiDB-lite"/>
    </source>
</evidence>
<sequence length="417" mass="47393">MTRDSKRTRQPNMASSIYEGTDGYWHGRVTVGIKDDGKPDRRHVSRKTKAAVTQAVRKLERERDNGTLRKAGERWRVKDWLTHWLEHIAKPSVGENTYSGYRVDVNVHLIPGVGAHWLDKLKPEHLEGFYGKMRDKGSKPATVHHAHRTIRAALNEALRRGVITRNPALLAKAPKVVEEEVEPYSIDQVRGLLRLVAERRNGARWALALALGLRQGETLGLKWRDLDLDARTLRVRRHLLRPKYKHGCANPCGRKPGFCPDRVRANPLTKDTKSAAGRRPVGLPAPVADLLQEHRRLQEKEREQAGHLWERGDWVFTDVFGHPVSPNTDFREWKALLKEAGLREARLHDARHTAATVLLILEVPDRAVMGLMGWSSGSMLKRYQHLVDQVRSDVADRVGGLIWERPERADNGAEEAN</sequence>
<dbReference type="InterPro" id="IPR004107">
    <property type="entry name" value="Integrase_SAM-like_N"/>
</dbReference>
<protein>
    <submittedName>
        <fullName evidence="8">Site-specific integrase</fullName>
    </submittedName>
</protein>
<keyword evidence="2 4" id="KW-0238">DNA-binding</keyword>
<dbReference type="InterPro" id="IPR002104">
    <property type="entry name" value="Integrase_catalytic"/>
</dbReference>
<gene>
    <name evidence="8" type="ORF">O4U47_16590</name>
</gene>
<evidence type="ECO:0000256" key="1">
    <source>
        <dbReference type="ARBA" id="ARBA00022908"/>
    </source>
</evidence>
<keyword evidence="1" id="KW-0229">DNA integration</keyword>
<keyword evidence="3" id="KW-0233">DNA recombination</keyword>
<organism evidence="8 9">
    <name type="scientific">Nocardiopsis suaedae</name>
    <dbReference type="NCBI Taxonomy" id="3018444"/>
    <lineage>
        <taxon>Bacteria</taxon>
        <taxon>Bacillati</taxon>
        <taxon>Actinomycetota</taxon>
        <taxon>Actinomycetes</taxon>
        <taxon>Streptosporangiales</taxon>
        <taxon>Nocardiopsidaceae</taxon>
        <taxon>Nocardiopsis</taxon>
    </lineage>
</organism>
<evidence type="ECO:0000259" key="7">
    <source>
        <dbReference type="PROSITE" id="PS51900"/>
    </source>
</evidence>
<proteinExistence type="predicted"/>
<evidence type="ECO:0000256" key="4">
    <source>
        <dbReference type="PROSITE-ProRule" id="PRU01248"/>
    </source>
</evidence>
<comment type="caution">
    <text evidence="8">The sequence shown here is derived from an EMBL/GenBank/DDBJ whole genome shotgun (WGS) entry which is preliminary data.</text>
</comment>
<feature type="domain" description="Core-binding (CB)" evidence="7">
    <location>
        <begin position="75"/>
        <end position="158"/>
    </location>
</feature>
<feature type="region of interest" description="Disordered" evidence="5">
    <location>
        <begin position="1"/>
        <end position="20"/>
    </location>
</feature>
<keyword evidence="9" id="KW-1185">Reference proteome</keyword>
<dbReference type="InterPro" id="IPR050090">
    <property type="entry name" value="Tyrosine_recombinase_XerCD"/>
</dbReference>
<dbReference type="Pfam" id="PF00589">
    <property type="entry name" value="Phage_integrase"/>
    <property type="match status" value="1"/>
</dbReference>
<evidence type="ECO:0000259" key="6">
    <source>
        <dbReference type="PROSITE" id="PS51898"/>
    </source>
</evidence>
<accession>A0ABT4TN61</accession>
<name>A0ABT4TN61_9ACTN</name>
<dbReference type="Proteomes" id="UP001165685">
    <property type="component" value="Unassembled WGS sequence"/>
</dbReference>
<feature type="domain" description="Tyr recombinase" evidence="6">
    <location>
        <begin position="179"/>
        <end position="396"/>
    </location>
</feature>
<evidence type="ECO:0000313" key="8">
    <source>
        <dbReference type="EMBL" id="MDA2806132.1"/>
    </source>
</evidence>
<dbReference type="InterPro" id="IPR013762">
    <property type="entry name" value="Integrase-like_cat_sf"/>
</dbReference>
<dbReference type="PANTHER" id="PTHR30349">
    <property type="entry name" value="PHAGE INTEGRASE-RELATED"/>
    <property type="match status" value="1"/>
</dbReference>